<evidence type="ECO:0000259" key="2">
    <source>
        <dbReference type="Pfam" id="PF00582"/>
    </source>
</evidence>
<evidence type="ECO:0000256" key="1">
    <source>
        <dbReference type="ARBA" id="ARBA00008791"/>
    </source>
</evidence>
<name>A0A4D6HUJ4_9EURY</name>
<reference evidence="3 4" key="1">
    <citation type="journal article" date="2019" name="Nat. Commun.">
        <title>A new type of DNA phosphorothioation-based antiviral system in archaea.</title>
        <authorList>
            <person name="Xiong L."/>
            <person name="Liu S."/>
            <person name="Chen S."/>
            <person name="Xiao Y."/>
            <person name="Zhu B."/>
            <person name="Gao Y."/>
            <person name="Zhang Y."/>
            <person name="Chen B."/>
            <person name="Luo J."/>
            <person name="Deng Z."/>
            <person name="Chen X."/>
            <person name="Wang L."/>
            <person name="Chen S."/>
        </authorList>
    </citation>
    <scope>NUCLEOTIDE SEQUENCE [LARGE SCALE GENOMIC DNA]</scope>
    <source>
        <strain evidence="3 4">JCM 10635</strain>
        <plasmid evidence="3 4">unnamed2</plasmid>
    </source>
</reference>
<dbReference type="Pfam" id="PF00582">
    <property type="entry name" value="Usp"/>
    <property type="match status" value="1"/>
</dbReference>
<dbReference type="InterPro" id="IPR006016">
    <property type="entry name" value="UspA"/>
</dbReference>
<dbReference type="KEGG" id="nbg:DV706_19705"/>
<dbReference type="EMBL" id="CP031307">
    <property type="protein sequence ID" value="QCC56768.1"/>
    <property type="molecule type" value="Genomic_DNA"/>
</dbReference>
<dbReference type="GeneID" id="39853507"/>
<geneLocation type="plasmid" evidence="3">
    <name>unnamed2</name>
</geneLocation>
<dbReference type="CDD" id="cd00293">
    <property type="entry name" value="USP-like"/>
    <property type="match status" value="1"/>
</dbReference>
<dbReference type="RefSeq" id="WP_006067329.1">
    <property type="nucleotide sequence ID" value="NZ_CP031307.1"/>
</dbReference>
<dbReference type="InterPro" id="IPR014729">
    <property type="entry name" value="Rossmann-like_a/b/a_fold"/>
</dbReference>
<dbReference type="PANTHER" id="PTHR46268:SF6">
    <property type="entry name" value="UNIVERSAL STRESS PROTEIN UP12"/>
    <property type="match status" value="1"/>
</dbReference>
<dbReference type="PANTHER" id="PTHR46268">
    <property type="entry name" value="STRESS RESPONSE PROTEIN NHAX"/>
    <property type="match status" value="1"/>
</dbReference>
<keyword evidence="3" id="KW-0614">Plasmid</keyword>
<sequence length="145" mass="15857">MYTALLPVDDDVDRARRAARAVTSLPGSPEDIHVVVLNVSELKQQPWLVEAETHLTDDSELDESAVPESVAVAHDVLEEYGATIEKRFEHGNPPDRVIAVAAEIMADGIVMCGRKRSAAGKALFGSVTQKVMLESQRPILLIRDE</sequence>
<gene>
    <name evidence="3" type="ORF">DV706_19705</name>
</gene>
<evidence type="ECO:0000313" key="4">
    <source>
        <dbReference type="Proteomes" id="UP000296822"/>
    </source>
</evidence>
<feature type="domain" description="UspA" evidence="2">
    <location>
        <begin position="1"/>
        <end position="143"/>
    </location>
</feature>
<dbReference type="AlphaFoldDB" id="A0A4D6HUJ4"/>
<protein>
    <submittedName>
        <fullName evidence="3">Universal stress protein</fullName>
    </submittedName>
</protein>
<comment type="similarity">
    <text evidence="1">Belongs to the universal stress protein A family.</text>
</comment>
<dbReference type="Gene3D" id="3.40.50.620">
    <property type="entry name" value="HUPs"/>
    <property type="match status" value="1"/>
</dbReference>
<dbReference type="SUPFAM" id="SSF52402">
    <property type="entry name" value="Adenine nucleotide alpha hydrolases-like"/>
    <property type="match status" value="1"/>
</dbReference>
<organism evidence="3 4">
    <name type="scientific">Natronorubrum bangense</name>
    <dbReference type="NCBI Taxonomy" id="61858"/>
    <lineage>
        <taxon>Archaea</taxon>
        <taxon>Methanobacteriati</taxon>
        <taxon>Methanobacteriota</taxon>
        <taxon>Stenosarchaea group</taxon>
        <taxon>Halobacteria</taxon>
        <taxon>Halobacteriales</taxon>
        <taxon>Natrialbaceae</taxon>
        <taxon>Natronorubrum</taxon>
    </lineage>
</organism>
<accession>A0A4D6HUJ4</accession>
<proteinExistence type="inferred from homology"/>
<dbReference type="Proteomes" id="UP000296822">
    <property type="component" value="Plasmid unnamed2"/>
</dbReference>
<evidence type="ECO:0000313" key="3">
    <source>
        <dbReference type="EMBL" id="QCC56768.1"/>
    </source>
</evidence>